<feature type="domain" description="Myosin motor" evidence="9">
    <location>
        <begin position="1"/>
        <end position="133"/>
    </location>
</feature>
<dbReference type="GO" id="GO:0005524">
    <property type="term" value="F:ATP binding"/>
    <property type="evidence" value="ECO:0007669"/>
    <property type="project" value="UniProtKB-KW"/>
</dbReference>
<dbReference type="Pfam" id="PF00063">
    <property type="entry name" value="Myosin_head"/>
    <property type="match status" value="1"/>
</dbReference>
<gene>
    <name evidence="11" type="ORF">FQN60_009594</name>
</gene>
<evidence type="ECO:0000256" key="5">
    <source>
        <dbReference type="ARBA" id="ARBA00023123"/>
    </source>
</evidence>
<keyword evidence="6" id="KW-0505">Motor protein</keyword>
<comment type="similarity">
    <text evidence="1 8">Belongs to the TRAFAC class myosin-kinesin ATPase superfamily. Myosin family.</text>
</comment>
<dbReference type="GO" id="GO:0016459">
    <property type="term" value="C:myosin complex"/>
    <property type="evidence" value="ECO:0007669"/>
    <property type="project" value="UniProtKB-KW"/>
</dbReference>
<evidence type="ECO:0000313" key="12">
    <source>
        <dbReference type="Proteomes" id="UP000327493"/>
    </source>
</evidence>
<dbReference type="FunFam" id="1.20.120.720:FF:000001">
    <property type="entry name" value="Myosin heavy chain, muscle"/>
    <property type="match status" value="1"/>
</dbReference>
<keyword evidence="4" id="KW-0175">Coiled coil</keyword>
<evidence type="ECO:0000256" key="3">
    <source>
        <dbReference type="ARBA" id="ARBA00022840"/>
    </source>
</evidence>
<accession>A0A5J5DJN3</accession>
<dbReference type="Gene3D" id="1.20.120.720">
    <property type="entry name" value="Myosin VI head, motor domain, U50 subdomain"/>
    <property type="match status" value="1"/>
</dbReference>
<keyword evidence="5 8" id="KW-0518">Myosin</keyword>
<dbReference type="PANTHER" id="PTHR13140:SF857">
    <property type="entry name" value="MYOSIN-11"/>
    <property type="match status" value="1"/>
</dbReference>
<comment type="caution">
    <text evidence="8">Lacks conserved residue(s) required for the propagation of feature annotation.</text>
</comment>
<evidence type="ECO:0000313" key="11">
    <source>
        <dbReference type="EMBL" id="KAA8593478.1"/>
    </source>
</evidence>
<dbReference type="Proteomes" id="UP000327493">
    <property type="component" value="Chromosome 4"/>
</dbReference>
<dbReference type="InterPro" id="IPR001609">
    <property type="entry name" value="Myosin_head_motor_dom-like"/>
</dbReference>
<dbReference type="GO" id="GO:0005737">
    <property type="term" value="C:cytoplasm"/>
    <property type="evidence" value="ECO:0007669"/>
    <property type="project" value="UniProtKB-ARBA"/>
</dbReference>
<keyword evidence="12" id="KW-1185">Reference proteome</keyword>
<dbReference type="InterPro" id="IPR004009">
    <property type="entry name" value="SH3_Myosin"/>
</dbReference>
<evidence type="ECO:0000256" key="2">
    <source>
        <dbReference type="ARBA" id="ARBA00022741"/>
    </source>
</evidence>
<dbReference type="InterPro" id="IPR027417">
    <property type="entry name" value="P-loop_NTPase"/>
</dbReference>
<dbReference type="EMBL" id="VOFY01000004">
    <property type="protein sequence ID" value="KAA8593478.1"/>
    <property type="molecule type" value="Genomic_DNA"/>
</dbReference>
<evidence type="ECO:0000256" key="1">
    <source>
        <dbReference type="ARBA" id="ARBA00008314"/>
    </source>
</evidence>
<dbReference type="PANTHER" id="PTHR13140">
    <property type="entry name" value="MYOSIN"/>
    <property type="match status" value="1"/>
</dbReference>
<dbReference type="PROSITE" id="PS51844">
    <property type="entry name" value="SH3_LIKE"/>
    <property type="match status" value="1"/>
</dbReference>
<dbReference type="GO" id="GO:0000146">
    <property type="term" value="F:microfilament motor activity"/>
    <property type="evidence" value="ECO:0007669"/>
    <property type="project" value="TreeGrafter"/>
</dbReference>
<keyword evidence="3" id="KW-0067">ATP-binding</keyword>
<name>A0A5J5DJN3_9PERO</name>
<reference evidence="11 12" key="1">
    <citation type="submission" date="2019-08" db="EMBL/GenBank/DDBJ databases">
        <title>A chromosome-level genome assembly, high-density linkage maps, and genome scans reveal the genomic architecture of hybrid incompatibilities underlying speciation via character displacement in darters (Percidae: Etheostominae).</title>
        <authorList>
            <person name="Moran R.L."/>
            <person name="Catchen J.M."/>
            <person name="Fuller R.C."/>
        </authorList>
    </citation>
    <scope>NUCLEOTIDE SEQUENCE [LARGE SCALE GENOMIC DNA]</scope>
    <source>
        <strain evidence="11">EspeVRDwgs_2016</strain>
        <tissue evidence="11">Muscle</tissue>
    </source>
</reference>
<dbReference type="AlphaFoldDB" id="A0A5J5DJN3"/>
<evidence type="ECO:0000256" key="7">
    <source>
        <dbReference type="ARBA" id="ARBA00023203"/>
    </source>
</evidence>
<comment type="caution">
    <text evidence="11">The sequence shown here is derived from an EMBL/GenBank/DDBJ whole genome shotgun (WGS) entry which is preliminary data.</text>
</comment>
<sequence>MSRFDSKDFGEAAQFLRKSDLELMVSHTIAFDGKKRAWVPDEKEAYIEIEIKEHSGDKVIVETKDGRVGADKASYLMGVSSADLIKGLLHPRVKVGNEYVVKGQNVEQVNYAVGALAKATYDRMFKWLVGRIN</sequence>
<protein>
    <submittedName>
        <fullName evidence="11">Uncharacterized protein</fullName>
    </submittedName>
</protein>
<dbReference type="GO" id="GO:0007015">
    <property type="term" value="P:actin filament organization"/>
    <property type="evidence" value="ECO:0007669"/>
    <property type="project" value="TreeGrafter"/>
</dbReference>
<dbReference type="SUPFAM" id="SSF52540">
    <property type="entry name" value="P-loop containing nucleoside triphosphate hydrolases"/>
    <property type="match status" value="1"/>
</dbReference>
<evidence type="ECO:0000259" key="10">
    <source>
        <dbReference type="PROSITE" id="PS51844"/>
    </source>
</evidence>
<organism evidence="11 12">
    <name type="scientific">Etheostoma spectabile</name>
    <name type="common">orangethroat darter</name>
    <dbReference type="NCBI Taxonomy" id="54343"/>
    <lineage>
        <taxon>Eukaryota</taxon>
        <taxon>Metazoa</taxon>
        <taxon>Chordata</taxon>
        <taxon>Craniata</taxon>
        <taxon>Vertebrata</taxon>
        <taxon>Euteleostomi</taxon>
        <taxon>Actinopterygii</taxon>
        <taxon>Neopterygii</taxon>
        <taxon>Teleostei</taxon>
        <taxon>Neoteleostei</taxon>
        <taxon>Acanthomorphata</taxon>
        <taxon>Eupercaria</taxon>
        <taxon>Perciformes</taxon>
        <taxon>Percoidei</taxon>
        <taxon>Percidae</taxon>
        <taxon>Etheostomatinae</taxon>
        <taxon>Etheostoma</taxon>
    </lineage>
</organism>
<dbReference type="PROSITE" id="PS51456">
    <property type="entry name" value="MYOSIN_MOTOR"/>
    <property type="match status" value="1"/>
</dbReference>
<proteinExistence type="inferred from homology"/>
<evidence type="ECO:0000256" key="6">
    <source>
        <dbReference type="ARBA" id="ARBA00023175"/>
    </source>
</evidence>
<evidence type="ECO:0000256" key="8">
    <source>
        <dbReference type="PROSITE-ProRule" id="PRU00782"/>
    </source>
</evidence>
<dbReference type="GO" id="GO:0016020">
    <property type="term" value="C:membrane"/>
    <property type="evidence" value="ECO:0007669"/>
    <property type="project" value="TreeGrafter"/>
</dbReference>
<feature type="non-terminal residue" evidence="11">
    <location>
        <position position="133"/>
    </location>
</feature>
<keyword evidence="7 8" id="KW-0009">Actin-binding</keyword>
<feature type="domain" description="Myosin N-terminal SH3-like" evidence="10">
    <location>
        <begin position="32"/>
        <end position="111"/>
    </location>
</feature>
<evidence type="ECO:0000256" key="4">
    <source>
        <dbReference type="ARBA" id="ARBA00023054"/>
    </source>
</evidence>
<keyword evidence="2" id="KW-0547">Nucleotide-binding</keyword>
<evidence type="ECO:0000259" key="9">
    <source>
        <dbReference type="PROSITE" id="PS51456"/>
    </source>
</evidence>
<dbReference type="GO" id="GO:0051015">
    <property type="term" value="F:actin filament binding"/>
    <property type="evidence" value="ECO:0007669"/>
    <property type="project" value="TreeGrafter"/>
</dbReference>